<feature type="chain" id="PRO_5025601920" evidence="2">
    <location>
        <begin position="23"/>
        <end position="242"/>
    </location>
</feature>
<evidence type="ECO:0000313" key="3">
    <source>
        <dbReference type="EMBL" id="KAF2220028.1"/>
    </source>
</evidence>
<evidence type="ECO:0000256" key="2">
    <source>
        <dbReference type="SAM" id="SignalP"/>
    </source>
</evidence>
<protein>
    <submittedName>
        <fullName evidence="3">Uncharacterized protein</fullName>
    </submittedName>
</protein>
<dbReference type="OrthoDB" id="3767032at2759"/>
<keyword evidence="2" id="KW-0732">Signal</keyword>
<feature type="region of interest" description="Disordered" evidence="1">
    <location>
        <begin position="109"/>
        <end position="242"/>
    </location>
</feature>
<dbReference type="AlphaFoldDB" id="A0A6A6G3E0"/>
<accession>A0A6A6G3E0</accession>
<dbReference type="SUPFAM" id="SSF56399">
    <property type="entry name" value="ADP-ribosylation"/>
    <property type="match status" value="1"/>
</dbReference>
<proteinExistence type="predicted"/>
<dbReference type="Proteomes" id="UP000799538">
    <property type="component" value="Unassembled WGS sequence"/>
</dbReference>
<name>A0A6A6G3E0_9PEZI</name>
<feature type="signal peptide" evidence="2">
    <location>
        <begin position="1"/>
        <end position="22"/>
    </location>
</feature>
<feature type="compositionally biased region" description="Polar residues" evidence="1">
    <location>
        <begin position="181"/>
        <end position="198"/>
    </location>
</feature>
<evidence type="ECO:0000256" key="1">
    <source>
        <dbReference type="SAM" id="MobiDB-lite"/>
    </source>
</evidence>
<evidence type="ECO:0000313" key="4">
    <source>
        <dbReference type="Proteomes" id="UP000799538"/>
    </source>
</evidence>
<feature type="region of interest" description="Disordered" evidence="1">
    <location>
        <begin position="60"/>
        <end position="79"/>
    </location>
</feature>
<feature type="compositionally biased region" description="Basic and acidic residues" evidence="1">
    <location>
        <begin position="111"/>
        <end position="132"/>
    </location>
</feature>
<dbReference type="EMBL" id="ML992514">
    <property type="protein sequence ID" value="KAF2220028.1"/>
    <property type="molecule type" value="Genomic_DNA"/>
</dbReference>
<keyword evidence="4" id="KW-1185">Reference proteome</keyword>
<reference evidence="4" key="1">
    <citation type="journal article" date="2020" name="Stud. Mycol.">
        <title>101 Dothideomycetes genomes: A test case for predicting lifestyles and emergence of pathogens.</title>
        <authorList>
            <person name="Haridas S."/>
            <person name="Albert R."/>
            <person name="Binder M."/>
            <person name="Bloem J."/>
            <person name="LaButti K."/>
            <person name="Salamov A."/>
            <person name="Andreopoulos B."/>
            <person name="Baker S."/>
            <person name="Barry K."/>
            <person name="Bills G."/>
            <person name="Bluhm B."/>
            <person name="Cannon C."/>
            <person name="Castanera R."/>
            <person name="Culley D."/>
            <person name="Daum C."/>
            <person name="Ezra D."/>
            <person name="Gonzalez J."/>
            <person name="Henrissat B."/>
            <person name="Kuo A."/>
            <person name="Liang C."/>
            <person name="Lipzen A."/>
            <person name="Lutzoni F."/>
            <person name="Magnuson J."/>
            <person name="Mondo S."/>
            <person name="Nolan M."/>
            <person name="Ohm R."/>
            <person name="Pangilinan J."/>
            <person name="Park H.-J."/>
            <person name="Ramirez L."/>
            <person name="Alfaro M."/>
            <person name="Sun H."/>
            <person name="Tritt A."/>
            <person name="Yoshinaga Y."/>
            <person name="Zwiers L.-H."/>
            <person name="Turgeon B."/>
            <person name="Goodwin S."/>
            <person name="Spatafora J."/>
            <person name="Crous P."/>
            <person name="Grigoriev I."/>
        </authorList>
    </citation>
    <scope>NUCLEOTIDE SEQUENCE [LARGE SCALE GENOMIC DNA]</scope>
    <source>
        <strain evidence="4">CECT 20119</strain>
    </source>
</reference>
<feature type="compositionally biased region" description="Basic and acidic residues" evidence="1">
    <location>
        <begin position="140"/>
        <end position="150"/>
    </location>
</feature>
<gene>
    <name evidence="3" type="ORF">BDZ85DRAFT_304091</name>
</gene>
<organism evidence="3 4">
    <name type="scientific">Elsinoe ampelina</name>
    <dbReference type="NCBI Taxonomy" id="302913"/>
    <lineage>
        <taxon>Eukaryota</taxon>
        <taxon>Fungi</taxon>
        <taxon>Dikarya</taxon>
        <taxon>Ascomycota</taxon>
        <taxon>Pezizomycotina</taxon>
        <taxon>Dothideomycetes</taxon>
        <taxon>Dothideomycetidae</taxon>
        <taxon>Myriangiales</taxon>
        <taxon>Elsinoaceae</taxon>
        <taxon>Elsinoe</taxon>
    </lineage>
</organism>
<sequence length="242" mass="26318">MLCYRTWFPVYAAACLAWTVLAVPPPPTLYRGDERNPEEIQKAGGFKTRVDGKPWLEPMDDVVKHSQGGYDRKSNIISTSTSEREAKKYAGRNAGGLFAIDTVGNPNYDDVGEKHHERNDPYGHAREREWGHHGNLPWTDVKKPRAKVDGKWQPFVDNPSYKPRVPPEGQGESSAGKPPTKETSGASKAGPSSVQSETKIPKPPPVQTGLPTKPSAPPLAGQKPSRVPGPTKGGGSKRPAKL</sequence>
<dbReference type="Gene3D" id="3.90.210.10">
    <property type="entry name" value="Heat-Labile Enterotoxin, subunit A"/>
    <property type="match status" value="1"/>
</dbReference>